<reference evidence="3 4" key="1">
    <citation type="submission" date="2020-08" db="EMBL/GenBank/DDBJ databases">
        <title>Draft genome sequence of Parasphingopyxis sp. GrpM-11.</title>
        <authorList>
            <person name="Oh J."/>
            <person name="Roh D.-H."/>
        </authorList>
    </citation>
    <scope>NUCLEOTIDE SEQUENCE [LARGE SCALE GENOMIC DNA]</scope>
    <source>
        <strain evidence="3 4">GrpM-11</strain>
    </source>
</reference>
<name>A0A842HWU1_9SPHN</name>
<feature type="chain" id="PRO_5032283195" evidence="1">
    <location>
        <begin position="22"/>
        <end position="438"/>
    </location>
</feature>
<evidence type="ECO:0000259" key="2">
    <source>
        <dbReference type="Pfam" id="PF13360"/>
    </source>
</evidence>
<comment type="caution">
    <text evidence="3">The sequence shown here is derived from an EMBL/GenBank/DDBJ whole genome shotgun (WGS) entry which is preliminary data.</text>
</comment>
<dbReference type="InterPro" id="IPR018391">
    <property type="entry name" value="PQQ_b-propeller_rpt"/>
</dbReference>
<dbReference type="EMBL" id="JACJVJ010000001">
    <property type="protein sequence ID" value="MBC2776933.1"/>
    <property type="molecule type" value="Genomic_DNA"/>
</dbReference>
<feature type="domain" description="Pyrrolo-quinoline quinone repeat" evidence="2">
    <location>
        <begin position="120"/>
        <end position="358"/>
    </location>
</feature>
<dbReference type="SMART" id="SM00564">
    <property type="entry name" value="PQQ"/>
    <property type="match status" value="6"/>
</dbReference>
<dbReference type="RefSeq" id="WP_185800181.1">
    <property type="nucleotide sequence ID" value="NZ_JACJVJ010000001.1"/>
</dbReference>
<gene>
    <name evidence="3" type="ORF">H6P80_04790</name>
</gene>
<sequence length="438" mass="45692">MKRILVILAAALPLAGCGLFGGRDDATPTIGNRTPILAAENEIQADPQIASVPVVLPPATANAGWEQPGGSASKALGHLALSAAPSRAWSTSIGYGGSGRARLAAAPVVSGGRVYTMDAEATVRAFDAETGSELWSTNFGTEIDGEPALFGGGVSVSGDRLFVTNGVGYAGALNAADGSVIWKVRPGGPLRGGPTIANNNVYVLSQDNQIFALNPLDGEQRWTVSGTLEVSGVFGVAAPAAAQGTLVAGFSSGELIAYRYENGQIVWQDSLNRTSISTSVSTLSDIDASPVVADGFVYAVGQGGRMVALRLITGERIWEVNAGGLATPWIAGDWMFAVTDDARLVAIARANGRVRWITQLPRYRDEEDRKGPIFWRGPVLAGGQLVLVSSRGHIAYVDPALGTVRSMDRVGEGFELAPVVAGNTLYLIDSEGELSAWR</sequence>
<dbReference type="PANTHER" id="PTHR34512:SF30">
    <property type="entry name" value="OUTER MEMBRANE PROTEIN ASSEMBLY FACTOR BAMB"/>
    <property type="match status" value="1"/>
</dbReference>
<dbReference type="Pfam" id="PF13360">
    <property type="entry name" value="PQQ_2"/>
    <property type="match status" value="1"/>
</dbReference>
<dbReference type="PANTHER" id="PTHR34512">
    <property type="entry name" value="CELL SURFACE PROTEIN"/>
    <property type="match status" value="1"/>
</dbReference>
<evidence type="ECO:0000313" key="4">
    <source>
        <dbReference type="Proteomes" id="UP000564378"/>
    </source>
</evidence>
<proteinExistence type="predicted"/>
<feature type="signal peptide" evidence="1">
    <location>
        <begin position="1"/>
        <end position="21"/>
    </location>
</feature>
<dbReference type="Gene3D" id="2.130.10.10">
    <property type="entry name" value="YVTN repeat-like/Quinoprotein amine dehydrogenase"/>
    <property type="match status" value="1"/>
</dbReference>
<evidence type="ECO:0000313" key="3">
    <source>
        <dbReference type="EMBL" id="MBC2776933.1"/>
    </source>
</evidence>
<dbReference type="Proteomes" id="UP000564378">
    <property type="component" value="Unassembled WGS sequence"/>
</dbReference>
<dbReference type="AlphaFoldDB" id="A0A842HWU1"/>
<protein>
    <submittedName>
        <fullName evidence="3">PQQ-binding-like beta-propeller repeat protein</fullName>
    </submittedName>
</protein>
<organism evidence="3 4">
    <name type="scientific">Parasphingopyxis marina</name>
    <dbReference type="NCBI Taxonomy" id="2761622"/>
    <lineage>
        <taxon>Bacteria</taxon>
        <taxon>Pseudomonadati</taxon>
        <taxon>Pseudomonadota</taxon>
        <taxon>Alphaproteobacteria</taxon>
        <taxon>Sphingomonadales</taxon>
        <taxon>Sphingomonadaceae</taxon>
        <taxon>Parasphingopyxis</taxon>
    </lineage>
</organism>
<dbReference type="InterPro" id="IPR015943">
    <property type="entry name" value="WD40/YVTN_repeat-like_dom_sf"/>
</dbReference>
<accession>A0A842HWU1</accession>
<dbReference type="InterPro" id="IPR002372">
    <property type="entry name" value="PQQ_rpt_dom"/>
</dbReference>
<dbReference type="InterPro" id="IPR011047">
    <property type="entry name" value="Quinoprotein_ADH-like_sf"/>
</dbReference>
<evidence type="ECO:0000256" key="1">
    <source>
        <dbReference type="SAM" id="SignalP"/>
    </source>
</evidence>
<keyword evidence="4" id="KW-1185">Reference proteome</keyword>
<dbReference type="SUPFAM" id="SSF50998">
    <property type="entry name" value="Quinoprotein alcohol dehydrogenase-like"/>
    <property type="match status" value="1"/>
</dbReference>
<keyword evidence="1" id="KW-0732">Signal</keyword>